<keyword evidence="1" id="KW-0675">Receptor</keyword>
<protein>
    <submittedName>
        <fullName evidence="1">Outer membrane receptor for ferrienterochelin and colicins</fullName>
    </submittedName>
</protein>
<dbReference type="Pfam" id="PF13715">
    <property type="entry name" value="CarbopepD_reg_2"/>
    <property type="match status" value="1"/>
</dbReference>
<proteinExistence type="predicted"/>
<dbReference type="SUPFAM" id="SSF49464">
    <property type="entry name" value="Carboxypeptidase regulatory domain-like"/>
    <property type="match status" value="1"/>
</dbReference>
<dbReference type="RefSeq" id="WP_073235643.1">
    <property type="nucleotide sequence ID" value="NZ_FQUQ01000005.1"/>
</dbReference>
<name>A0A1M5J208_9SPHI</name>
<evidence type="ECO:0000313" key="2">
    <source>
        <dbReference type="Proteomes" id="UP000184287"/>
    </source>
</evidence>
<evidence type="ECO:0000313" key="1">
    <source>
        <dbReference type="EMBL" id="SHG34638.1"/>
    </source>
</evidence>
<accession>A0A1M5J208</accession>
<organism evidence="1 2">
    <name type="scientific">Pedobacter caeni</name>
    <dbReference type="NCBI Taxonomy" id="288992"/>
    <lineage>
        <taxon>Bacteria</taxon>
        <taxon>Pseudomonadati</taxon>
        <taxon>Bacteroidota</taxon>
        <taxon>Sphingobacteriia</taxon>
        <taxon>Sphingobacteriales</taxon>
        <taxon>Sphingobacteriaceae</taxon>
        <taxon>Pedobacter</taxon>
    </lineage>
</organism>
<keyword evidence="2" id="KW-1185">Reference proteome</keyword>
<dbReference type="InterPro" id="IPR008969">
    <property type="entry name" value="CarboxyPept-like_regulatory"/>
</dbReference>
<dbReference type="OrthoDB" id="1075473at2"/>
<sequence length="743" mass="83231">MKANFIKYLFSVLPFLVSSVVFGQYRISGTVKNEKGNVIPFASVSITQNEKGTETDSIGRFTLNALKGNQTLQVSFVGYRLFKKELRLDSAIDLEIILKPDTRNLNEVVISAGSFEASDKAKGASLTAMDAFTVAGNNGDLALALRSLPGAQQIGEADGLFVRGGTGEETRQFIDGTLLKNPNYPKLPGVQQYARVNPILFKGILFSTGGYSALYGGAMSSALILESNDLPEKSSAYFSVFPPHLSAGIQQLSDDKKNSFGVTLRYTKASLYNAVVKQQPDYFSGPEYLEGDANFRIQTGRQGMLKFYTNWNRSDVGMRNPDIDSTELKSVNHVKGKSSYNNLSYRGHFADHWQVDAGAVYSYNQDQTTARLEDVAGSPVQLPEAGMSLKNIQRLIKSDFAQIRMVFTDMLPKNQALRFGAEHFYTQDRGRLNDSALLLNDHLSAVFAEGDIYFAAGLAAKIGTRIEYSSLLNKAVVAPRLSIAYRLEKGGQFNLAYGLFYQQPINEILYQNSELKFSNAAHYILNYTKKANNRFFRIEVYRKDYHDLVKTIPLTGNGGRGYAQGLELFFRDKKTIKNLDYWITYSYLDTKRTELNYPHALKPSFAAPHTATIALKQNFQEINTYLNISYAFATGRPYYDMRYDTADQTYRIFDHGRTKVYSVANLQVAHLFSLFNSWKQKPVSGFSVGVNNILGTRQVFGYNYSLDGTHKVPITLPAARYFYAGIFMSFGIDRTSDFIDKNL</sequence>
<gene>
    <name evidence="1" type="ORF">SAMN04488522_105165</name>
</gene>
<dbReference type="STRING" id="288992.SAMN04488522_105165"/>
<dbReference type="Gene3D" id="2.60.40.1120">
    <property type="entry name" value="Carboxypeptidase-like, regulatory domain"/>
    <property type="match status" value="1"/>
</dbReference>
<dbReference type="SUPFAM" id="SSF56935">
    <property type="entry name" value="Porins"/>
    <property type="match status" value="1"/>
</dbReference>
<reference evidence="2" key="1">
    <citation type="submission" date="2016-11" db="EMBL/GenBank/DDBJ databases">
        <authorList>
            <person name="Varghese N."/>
            <person name="Submissions S."/>
        </authorList>
    </citation>
    <scope>NUCLEOTIDE SEQUENCE [LARGE SCALE GENOMIC DNA]</scope>
    <source>
        <strain evidence="2">DSM 16990</strain>
    </source>
</reference>
<dbReference type="EMBL" id="FQUQ01000005">
    <property type="protein sequence ID" value="SHG34638.1"/>
    <property type="molecule type" value="Genomic_DNA"/>
</dbReference>
<dbReference type="AlphaFoldDB" id="A0A1M5J208"/>
<dbReference type="Proteomes" id="UP000184287">
    <property type="component" value="Unassembled WGS sequence"/>
</dbReference>